<evidence type="ECO:0000313" key="11">
    <source>
        <dbReference type="EMBL" id="MDJ1130098.1"/>
    </source>
</evidence>
<keyword evidence="2" id="KW-1003">Cell membrane</keyword>
<evidence type="ECO:0000256" key="2">
    <source>
        <dbReference type="ARBA" id="ARBA00022475"/>
    </source>
</evidence>
<dbReference type="RefSeq" id="WP_283713263.1">
    <property type="nucleotide sequence ID" value="NZ_JASJEW010000003.1"/>
</dbReference>
<keyword evidence="4" id="KW-0132">Cell division</keyword>
<comment type="subcellular location">
    <subcellularLocation>
        <location evidence="1">Membrane</location>
    </subcellularLocation>
</comment>
<feature type="region of interest" description="Disordered" evidence="9">
    <location>
        <begin position="235"/>
        <end position="308"/>
    </location>
</feature>
<gene>
    <name evidence="11" type="ORF">QJ043_08430</name>
</gene>
<dbReference type="InterPro" id="IPR026579">
    <property type="entry name" value="FtsQ"/>
</dbReference>
<dbReference type="InterPro" id="IPR013685">
    <property type="entry name" value="POTRA_FtsQ_type"/>
</dbReference>
<comment type="caution">
    <text evidence="11">The sequence shown here is derived from an EMBL/GenBank/DDBJ whole genome shotgun (WGS) entry which is preliminary data.</text>
</comment>
<evidence type="ECO:0000256" key="8">
    <source>
        <dbReference type="ARBA" id="ARBA00023306"/>
    </source>
</evidence>
<keyword evidence="12" id="KW-1185">Reference proteome</keyword>
<dbReference type="Gene3D" id="3.10.20.310">
    <property type="entry name" value="membrane protein fhac"/>
    <property type="match status" value="1"/>
</dbReference>
<reference evidence="11" key="1">
    <citation type="submission" date="2023-05" db="EMBL/GenBank/DDBJ databases">
        <title>[olsenella] sp. nov., isolated from a pig farm feces dump.</title>
        <authorList>
            <person name="Chang Y.-H."/>
        </authorList>
    </citation>
    <scope>NUCLEOTIDE SEQUENCE</scope>
    <source>
        <strain evidence="11">YH-ols2217</strain>
    </source>
</reference>
<dbReference type="InterPro" id="IPR005548">
    <property type="entry name" value="Cell_div_FtsQ/DivIB_C"/>
</dbReference>
<organism evidence="11 12">
    <name type="scientific">Kribbibacterium absianum</name>
    <dbReference type="NCBI Taxonomy" id="3044210"/>
    <lineage>
        <taxon>Bacteria</taxon>
        <taxon>Bacillati</taxon>
        <taxon>Actinomycetota</taxon>
        <taxon>Coriobacteriia</taxon>
        <taxon>Coriobacteriales</taxon>
        <taxon>Kribbibacteriaceae</taxon>
        <taxon>Kribbibacterium</taxon>
    </lineage>
</organism>
<dbReference type="PANTHER" id="PTHR35851:SF1">
    <property type="entry name" value="CELL DIVISION PROTEIN FTSQ"/>
    <property type="match status" value="1"/>
</dbReference>
<sequence length="308" mass="31272">MAIAIAAVLALGVAVLVGVSKMPVLTVGTVQADGTEHLTSDEIVRLAAVPDDATLLNVDVGQIQENLSKNPWVKNVTVTRVLPDTIKLSVEERTVFALVTMKTGTSVWYLSAQGVWIEPASVSTTGDQTTADAALALAAKEGCLLIQEVPSSVQPKAGTKTTDEAVLAVLSYQEGFSEGFASQVVSYTAQSTASISCSLKNGIEVSLGSPSQIASKEAVVTKLMAEHPNQLTYINVRNPSKPSYRKVNSDAVGEGTGVVAPNPDDGAASESGTDADTGTGDGAGSGTDDGAASDTGDGGTGAGGSTTE</sequence>
<keyword evidence="3" id="KW-0997">Cell inner membrane</keyword>
<evidence type="ECO:0000256" key="9">
    <source>
        <dbReference type="SAM" id="MobiDB-lite"/>
    </source>
</evidence>
<name>A0ABT6ZM17_9ACTN</name>
<evidence type="ECO:0000259" key="10">
    <source>
        <dbReference type="PROSITE" id="PS51779"/>
    </source>
</evidence>
<keyword evidence="6" id="KW-1133">Transmembrane helix</keyword>
<evidence type="ECO:0000313" key="12">
    <source>
        <dbReference type="Proteomes" id="UP001431693"/>
    </source>
</evidence>
<evidence type="ECO:0000256" key="3">
    <source>
        <dbReference type="ARBA" id="ARBA00022519"/>
    </source>
</evidence>
<dbReference type="InterPro" id="IPR034746">
    <property type="entry name" value="POTRA"/>
</dbReference>
<dbReference type="Pfam" id="PF08478">
    <property type="entry name" value="POTRA_1"/>
    <property type="match status" value="1"/>
</dbReference>
<dbReference type="Proteomes" id="UP001431693">
    <property type="component" value="Unassembled WGS sequence"/>
</dbReference>
<dbReference type="Pfam" id="PF03799">
    <property type="entry name" value="FtsQ_DivIB_C"/>
    <property type="match status" value="1"/>
</dbReference>
<protein>
    <submittedName>
        <fullName evidence="11">FtsQ-type POTRA domain-containing protein</fullName>
    </submittedName>
</protein>
<feature type="domain" description="POTRA" evidence="10">
    <location>
        <begin position="25"/>
        <end position="93"/>
    </location>
</feature>
<evidence type="ECO:0000256" key="7">
    <source>
        <dbReference type="ARBA" id="ARBA00023136"/>
    </source>
</evidence>
<keyword evidence="8" id="KW-0131">Cell cycle</keyword>
<dbReference type="PANTHER" id="PTHR35851">
    <property type="entry name" value="CELL DIVISION PROTEIN FTSQ"/>
    <property type="match status" value="1"/>
</dbReference>
<dbReference type="PROSITE" id="PS51779">
    <property type="entry name" value="POTRA"/>
    <property type="match status" value="1"/>
</dbReference>
<accession>A0ABT6ZM17</accession>
<feature type="compositionally biased region" description="Gly residues" evidence="9">
    <location>
        <begin position="296"/>
        <end position="308"/>
    </location>
</feature>
<keyword evidence="7" id="KW-0472">Membrane</keyword>
<evidence type="ECO:0000256" key="5">
    <source>
        <dbReference type="ARBA" id="ARBA00022692"/>
    </source>
</evidence>
<evidence type="ECO:0000256" key="1">
    <source>
        <dbReference type="ARBA" id="ARBA00004370"/>
    </source>
</evidence>
<proteinExistence type="predicted"/>
<keyword evidence="5" id="KW-0812">Transmembrane</keyword>
<evidence type="ECO:0000256" key="4">
    <source>
        <dbReference type="ARBA" id="ARBA00022618"/>
    </source>
</evidence>
<dbReference type="EMBL" id="JASJEX010000004">
    <property type="protein sequence ID" value="MDJ1130098.1"/>
    <property type="molecule type" value="Genomic_DNA"/>
</dbReference>
<evidence type="ECO:0000256" key="6">
    <source>
        <dbReference type="ARBA" id="ARBA00022989"/>
    </source>
</evidence>